<keyword evidence="1" id="KW-1133">Transmembrane helix</keyword>
<protein>
    <submittedName>
        <fullName evidence="2">Uncharacterized protein</fullName>
    </submittedName>
</protein>
<feature type="transmembrane region" description="Helical" evidence="1">
    <location>
        <begin position="44"/>
        <end position="64"/>
    </location>
</feature>
<dbReference type="AlphaFoldDB" id="A0A9X2F993"/>
<evidence type="ECO:0000256" key="1">
    <source>
        <dbReference type="SAM" id="Phobius"/>
    </source>
</evidence>
<dbReference type="EMBL" id="JAMXLR010000036">
    <property type="protein sequence ID" value="MCO6044229.1"/>
    <property type="molecule type" value="Genomic_DNA"/>
</dbReference>
<keyword evidence="1" id="KW-0812">Transmembrane</keyword>
<gene>
    <name evidence="2" type="ORF">NG895_09955</name>
</gene>
<feature type="transmembrane region" description="Helical" evidence="1">
    <location>
        <begin position="76"/>
        <end position="100"/>
    </location>
</feature>
<organism evidence="2 3">
    <name type="scientific">Aeoliella straminimaris</name>
    <dbReference type="NCBI Taxonomy" id="2954799"/>
    <lineage>
        <taxon>Bacteria</taxon>
        <taxon>Pseudomonadati</taxon>
        <taxon>Planctomycetota</taxon>
        <taxon>Planctomycetia</taxon>
        <taxon>Pirellulales</taxon>
        <taxon>Lacipirellulaceae</taxon>
        <taxon>Aeoliella</taxon>
    </lineage>
</organism>
<evidence type="ECO:0000313" key="2">
    <source>
        <dbReference type="EMBL" id="MCO6044229.1"/>
    </source>
</evidence>
<keyword evidence="1" id="KW-0472">Membrane</keyword>
<keyword evidence="3" id="KW-1185">Reference proteome</keyword>
<evidence type="ECO:0000313" key="3">
    <source>
        <dbReference type="Proteomes" id="UP001155241"/>
    </source>
</evidence>
<dbReference type="Proteomes" id="UP001155241">
    <property type="component" value="Unassembled WGS sequence"/>
</dbReference>
<dbReference type="RefSeq" id="WP_252852333.1">
    <property type="nucleotide sequence ID" value="NZ_JAMXLR010000036.1"/>
</dbReference>
<name>A0A9X2F993_9BACT</name>
<sequence length="141" mass="15101">MENPFSSPQTAAAADLGDFAPLSPERERLAKLGEVFVAWERLRIWYNVVLAVVAVLVLVGIVLSSGLQLSKNDFDILIEAAIGANVCFLAGPLLEGYVTWWIKPASWLRKPVFVLGTVASVLLTIIVVLAVAAGFELPAPG</sequence>
<proteinExistence type="predicted"/>
<feature type="transmembrane region" description="Helical" evidence="1">
    <location>
        <begin position="112"/>
        <end position="135"/>
    </location>
</feature>
<reference evidence="2" key="1">
    <citation type="submission" date="2022-06" db="EMBL/GenBank/DDBJ databases">
        <title>Aeoliella straminimaris, a novel planctomycete from sediments.</title>
        <authorList>
            <person name="Vitorino I.R."/>
            <person name="Lage O.M."/>
        </authorList>
    </citation>
    <scope>NUCLEOTIDE SEQUENCE</scope>
    <source>
        <strain evidence="2">ICT_H6.2</strain>
    </source>
</reference>
<comment type="caution">
    <text evidence="2">The sequence shown here is derived from an EMBL/GenBank/DDBJ whole genome shotgun (WGS) entry which is preliminary data.</text>
</comment>
<accession>A0A9X2F993</accession>